<reference evidence="2" key="2">
    <citation type="journal article" date="2019" name="IMA Fungus">
        <title>Genome sequencing and comparison of five Tilletia species to identify candidate genes for the detection of regulated species infecting wheat.</title>
        <authorList>
            <person name="Nguyen H.D.T."/>
            <person name="Sultana T."/>
            <person name="Kesanakurti P."/>
            <person name="Hambleton S."/>
        </authorList>
    </citation>
    <scope>NUCLEOTIDE SEQUENCE</scope>
    <source>
        <strain evidence="2">DAOMC 236416</strain>
    </source>
</reference>
<protein>
    <submittedName>
        <fullName evidence="2">Uncharacterized protein</fullName>
    </submittedName>
</protein>
<feature type="compositionally biased region" description="Low complexity" evidence="1">
    <location>
        <begin position="40"/>
        <end position="53"/>
    </location>
</feature>
<feature type="compositionally biased region" description="Low complexity" evidence="1">
    <location>
        <begin position="154"/>
        <end position="164"/>
    </location>
</feature>
<dbReference type="Proteomes" id="UP000077521">
    <property type="component" value="Unassembled WGS sequence"/>
</dbReference>
<dbReference type="EMBL" id="LWDF02000001">
    <property type="protein sequence ID" value="KAE8260906.1"/>
    <property type="molecule type" value="Genomic_DNA"/>
</dbReference>
<name>A0A177TX98_9BASI</name>
<evidence type="ECO:0000313" key="2">
    <source>
        <dbReference type="EMBL" id="KAE8260906.1"/>
    </source>
</evidence>
<evidence type="ECO:0000313" key="3">
    <source>
        <dbReference type="Proteomes" id="UP000077521"/>
    </source>
</evidence>
<accession>A0A177TX98</accession>
<gene>
    <name evidence="2" type="ORF">A4X13_0g27</name>
</gene>
<reference evidence="2" key="1">
    <citation type="submission" date="2016-04" db="EMBL/GenBank/DDBJ databases">
        <authorList>
            <person name="Nguyen H.D."/>
            <person name="Samba Siva P."/>
            <person name="Cullis J."/>
            <person name="Levesque C.A."/>
            <person name="Hambleton S."/>
        </authorList>
    </citation>
    <scope>NUCLEOTIDE SEQUENCE</scope>
    <source>
        <strain evidence="2">DAOMC 236416</strain>
    </source>
</reference>
<organism evidence="2 3">
    <name type="scientific">Tilletia indica</name>
    <dbReference type="NCBI Taxonomy" id="43049"/>
    <lineage>
        <taxon>Eukaryota</taxon>
        <taxon>Fungi</taxon>
        <taxon>Dikarya</taxon>
        <taxon>Basidiomycota</taxon>
        <taxon>Ustilaginomycotina</taxon>
        <taxon>Exobasidiomycetes</taxon>
        <taxon>Tilletiales</taxon>
        <taxon>Tilletiaceae</taxon>
        <taxon>Tilletia</taxon>
    </lineage>
</organism>
<sequence>MPDPRLRSASACPIPPVVADARLPGAPSPPSTSVRDPNVRTASTTPMPSSTTNTRRHLRGALHPEQQPSNPQAPTRRHPGAGSSTRPLAVDTASAAPSDAVTQPTPPTLPHPPAAASALQQLALQQREPREAAAAAAAPSSRPATVSTTRHARSSPAKGAAPSAKSHKNSIPERLREYRLLGSANTSAFDVAARGGLKDNRVFAILPEDHPTRFKPYWDVRDAANDALVDVGAVGRIATADPVKTGFALTLTRTSKIKEVLRHAEAIKIALGADEVALRKSSITMVISDVPVRVAGSSSPISDLDPFLADEIELALDAKLACPPRRMCKPEHLAARTTTGVWIAIDPDFPDAARPRRIRLMQHWCHMRPFIDRSFPTPCDNCWSFGHSGDACSHPPRCQQCTSGAHGSEDHTCDLCGGHGTSKCVPLCNSCTGPHLPGDSSCKANPTFDSSVNGYIVPIGRRLQQIKQAASKDRVEAVKRLQKSLLAPSR</sequence>
<dbReference type="AlphaFoldDB" id="A0A177TX98"/>
<feature type="region of interest" description="Disordered" evidence="1">
    <location>
        <begin position="1"/>
        <end position="172"/>
    </location>
</feature>
<feature type="compositionally biased region" description="Low complexity" evidence="1">
    <location>
        <begin position="114"/>
        <end position="144"/>
    </location>
</feature>
<keyword evidence="3" id="KW-1185">Reference proteome</keyword>
<proteinExistence type="predicted"/>
<evidence type="ECO:0000256" key="1">
    <source>
        <dbReference type="SAM" id="MobiDB-lite"/>
    </source>
</evidence>
<feature type="compositionally biased region" description="Pro residues" evidence="1">
    <location>
        <begin position="104"/>
        <end position="113"/>
    </location>
</feature>
<comment type="caution">
    <text evidence="2">The sequence shown here is derived from an EMBL/GenBank/DDBJ whole genome shotgun (WGS) entry which is preliminary data.</text>
</comment>